<name>A0A9J5X781_SOLCO</name>
<sequence length="156" mass="18480">MMRKCYIMSTLSPTLLQMDLPGPNVHVFMTEEQQYEFLKLLAKVISKDYEFGSTFQEESWSIVINQMQRMNPHLSVAHLKAKLRIFTRKYWLFSTLLARRGVQWDRRTNSMTYARPGVWISYSLEHPKGYPFRYEGIKPRLFDAMRDIFEAGVAID</sequence>
<organism evidence="2 3">
    <name type="scientific">Solanum commersonii</name>
    <name type="common">Commerson's wild potato</name>
    <name type="synonym">Commerson's nightshade</name>
    <dbReference type="NCBI Taxonomy" id="4109"/>
    <lineage>
        <taxon>Eukaryota</taxon>
        <taxon>Viridiplantae</taxon>
        <taxon>Streptophyta</taxon>
        <taxon>Embryophyta</taxon>
        <taxon>Tracheophyta</taxon>
        <taxon>Spermatophyta</taxon>
        <taxon>Magnoliopsida</taxon>
        <taxon>eudicotyledons</taxon>
        <taxon>Gunneridae</taxon>
        <taxon>Pentapetalae</taxon>
        <taxon>asterids</taxon>
        <taxon>lamiids</taxon>
        <taxon>Solanales</taxon>
        <taxon>Solanaceae</taxon>
        <taxon>Solanoideae</taxon>
        <taxon>Solaneae</taxon>
        <taxon>Solanum</taxon>
    </lineage>
</organism>
<dbReference type="InterPro" id="IPR024752">
    <property type="entry name" value="Myb/SANT-like_dom"/>
</dbReference>
<dbReference type="EMBL" id="JACXVP010000009">
    <property type="protein sequence ID" value="KAG5584083.1"/>
    <property type="molecule type" value="Genomic_DNA"/>
</dbReference>
<dbReference type="OrthoDB" id="445826at2759"/>
<dbReference type="AlphaFoldDB" id="A0A9J5X781"/>
<feature type="domain" description="Myb/SANT-like" evidence="1">
    <location>
        <begin position="31"/>
        <end position="122"/>
    </location>
</feature>
<protein>
    <recommendedName>
        <fullName evidence="1">Myb/SANT-like domain-containing protein</fullName>
    </recommendedName>
</protein>
<dbReference type="Pfam" id="PF12776">
    <property type="entry name" value="Myb_DNA-bind_3"/>
    <property type="match status" value="1"/>
</dbReference>
<comment type="caution">
    <text evidence="2">The sequence shown here is derived from an EMBL/GenBank/DDBJ whole genome shotgun (WGS) entry which is preliminary data.</text>
</comment>
<evidence type="ECO:0000313" key="3">
    <source>
        <dbReference type="Proteomes" id="UP000824120"/>
    </source>
</evidence>
<evidence type="ECO:0000313" key="2">
    <source>
        <dbReference type="EMBL" id="KAG5584083.1"/>
    </source>
</evidence>
<evidence type="ECO:0000259" key="1">
    <source>
        <dbReference type="Pfam" id="PF12776"/>
    </source>
</evidence>
<proteinExistence type="predicted"/>
<reference evidence="2 3" key="1">
    <citation type="submission" date="2020-09" db="EMBL/GenBank/DDBJ databases">
        <title>De no assembly of potato wild relative species, Solanum commersonii.</title>
        <authorList>
            <person name="Cho K."/>
        </authorList>
    </citation>
    <scope>NUCLEOTIDE SEQUENCE [LARGE SCALE GENOMIC DNA]</scope>
    <source>
        <strain evidence="2">LZ3.2</strain>
        <tissue evidence="2">Leaf</tissue>
    </source>
</reference>
<gene>
    <name evidence="2" type="ORF">H5410_044517</name>
</gene>
<accession>A0A9J5X781</accession>
<keyword evidence="3" id="KW-1185">Reference proteome</keyword>
<dbReference type="Proteomes" id="UP000824120">
    <property type="component" value="Chromosome 9"/>
</dbReference>